<dbReference type="Proteomes" id="UP000198914">
    <property type="component" value="Unassembled WGS sequence"/>
</dbReference>
<reference evidence="3" key="1">
    <citation type="submission" date="2016-10" db="EMBL/GenBank/DDBJ databases">
        <authorList>
            <person name="Varghese N."/>
            <person name="Submissions S."/>
        </authorList>
    </citation>
    <scope>NUCLEOTIDE SEQUENCE [LARGE SCALE GENOMIC DNA]</scope>
    <source>
        <strain evidence="3">DSM 100420</strain>
    </source>
</reference>
<gene>
    <name evidence="2" type="ORF">SAMN05444004_10823</name>
</gene>
<dbReference type="EMBL" id="FNPX01000008">
    <property type="protein sequence ID" value="SDZ22384.1"/>
    <property type="molecule type" value="Genomic_DNA"/>
</dbReference>
<dbReference type="AlphaFoldDB" id="A0A1H3R9D3"/>
<feature type="region of interest" description="Disordered" evidence="1">
    <location>
        <begin position="105"/>
        <end position="131"/>
    </location>
</feature>
<sequence>MGLPPGDALFSSDRDARNFDAYADRFATIDCRGLNASRAALRAQAEKSGSPGTGLVAGAIGALIGGPAGALAKVIGTEASQLVAKSGNVRLAAAEAVYVAKSCDNPGGGRGQTRPTTPVRTGPGQIGPIQTTPVPTLIAATLPKTTAT</sequence>
<dbReference type="STRING" id="1244108.SAMN05444004_10823"/>
<name>A0A1H3R9D3_9RHOB</name>
<evidence type="ECO:0000313" key="3">
    <source>
        <dbReference type="Proteomes" id="UP000198914"/>
    </source>
</evidence>
<proteinExistence type="predicted"/>
<protein>
    <submittedName>
        <fullName evidence="2">Uncharacterized protein</fullName>
    </submittedName>
</protein>
<accession>A0A1H3R9D3</accession>
<evidence type="ECO:0000313" key="2">
    <source>
        <dbReference type="EMBL" id="SDZ22384.1"/>
    </source>
</evidence>
<evidence type="ECO:0000256" key="1">
    <source>
        <dbReference type="SAM" id="MobiDB-lite"/>
    </source>
</evidence>
<keyword evidence="3" id="KW-1185">Reference proteome</keyword>
<organism evidence="2 3">
    <name type="scientific">Jannaschia faecimaris</name>
    <dbReference type="NCBI Taxonomy" id="1244108"/>
    <lineage>
        <taxon>Bacteria</taxon>
        <taxon>Pseudomonadati</taxon>
        <taxon>Pseudomonadota</taxon>
        <taxon>Alphaproteobacteria</taxon>
        <taxon>Rhodobacterales</taxon>
        <taxon>Roseobacteraceae</taxon>
        <taxon>Jannaschia</taxon>
    </lineage>
</organism>
<feature type="compositionally biased region" description="Low complexity" evidence="1">
    <location>
        <begin position="112"/>
        <end position="123"/>
    </location>
</feature>